<dbReference type="Proteomes" id="UP001341281">
    <property type="component" value="Chromosome 01"/>
</dbReference>
<dbReference type="EMBL" id="CP144745">
    <property type="protein sequence ID" value="WVZ54806.1"/>
    <property type="molecule type" value="Genomic_DNA"/>
</dbReference>
<evidence type="ECO:0000313" key="3">
    <source>
        <dbReference type="Proteomes" id="UP001341281"/>
    </source>
</evidence>
<reference evidence="2 3" key="1">
    <citation type="submission" date="2024-02" db="EMBL/GenBank/DDBJ databases">
        <title>High-quality chromosome-scale genome assembly of Pensacola bahiagrass (Paspalum notatum Flugge var. saurae).</title>
        <authorList>
            <person name="Vega J.M."/>
            <person name="Podio M."/>
            <person name="Orjuela J."/>
            <person name="Siena L.A."/>
            <person name="Pessino S.C."/>
            <person name="Combes M.C."/>
            <person name="Mariac C."/>
            <person name="Albertini E."/>
            <person name="Pupilli F."/>
            <person name="Ortiz J.P.A."/>
            <person name="Leblanc O."/>
        </authorList>
    </citation>
    <scope>NUCLEOTIDE SEQUENCE [LARGE SCALE GENOMIC DNA]</scope>
    <source>
        <strain evidence="2">R1</strain>
        <tissue evidence="2">Leaf</tissue>
    </source>
</reference>
<protein>
    <submittedName>
        <fullName evidence="2">Uncharacterized protein</fullName>
    </submittedName>
</protein>
<evidence type="ECO:0000256" key="1">
    <source>
        <dbReference type="SAM" id="MobiDB-lite"/>
    </source>
</evidence>
<feature type="compositionally biased region" description="Basic residues" evidence="1">
    <location>
        <begin position="1"/>
        <end position="12"/>
    </location>
</feature>
<evidence type="ECO:0000313" key="2">
    <source>
        <dbReference type="EMBL" id="WVZ54806.1"/>
    </source>
</evidence>
<organism evidence="2 3">
    <name type="scientific">Paspalum notatum var. saurae</name>
    <dbReference type="NCBI Taxonomy" id="547442"/>
    <lineage>
        <taxon>Eukaryota</taxon>
        <taxon>Viridiplantae</taxon>
        <taxon>Streptophyta</taxon>
        <taxon>Embryophyta</taxon>
        <taxon>Tracheophyta</taxon>
        <taxon>Spermatophyta</taxon>
        <taxon>Magnoliopsida</taxon>
        <taxon>Liliopsida</taxon>
        <taxon>Poales</taxon>
        <taxon>Poaceae</taxon>
        <taxon>PACMAD clade</taxon>
        <taxon>Panicoideae</taxon>
        <taxon>Andropogonodae</taxon>
        <taxon>Paspaleae</taxon>
        <taxon>Paspalinae</taxon>
        <taxon>Paspalum</taxon>
    </lineage>
</organism>
<sequence>MPHTIPRFRRSRSTNSGDRRRRDPPPAAAHAVDPSDDHALHQRIPPATLEVRLPKTLTSASPLVGAPRLVRYWAPTRTTLKIVLKTGAVLSSVCLLSSSTQSRARGTYWIRSWSPLSNEEERGQLQRGCTKLKSVVLELFFNFGWPR</sequence>
<keyword evidence="3" id="KW-1185">Reference proteome</keyword>
<accession>A0AAQ3PR58</accession>
<proteinExistence type="predicted"/>
<dbReference type="AlphaFoldDB" id="A0AAQ3PR58"/>
<feature type="non-terminal residue" evidence="2">
    <location>
        <position position="147"/>
    </location>
</feature>
<feature type="region of interest" description="Disordered" evidence="1">
    <location>
        <begin position="1"/>
        <end position="40"/>
    </location>
</feature>
<gene>
    <name evidence="2" type="ORF">U9M48_005551</name>
</gene>
<name>A0AAQ3PR58_PASNO</name>